<organism evidence="2">
    <name type="scientific">Acinetobacter baumannii WM99c</name>
    <dbReference type="NCBI Taxonomy" id="945555"/>
    <lineage>
        <taxon>Bacteria</taxon>
        <taxon>Pseudomonadati</taxon>
        <taxon>Pseudomonadota</taxon>
        <taxon>Gammaproteobacteria</taxon>
        <taxon>Moraxellales</taxon>
        <taxon>Moraxellaceae</taxon>
        <taxon>Acinetobacter</taxon>
        <taxon>Acinetobacter calcoaceticus/baumannii complex</taxon>
    </lineage>
</organism>
<name>A0A385ETH1_ACIBA</name>
<dbReference type="AlphaFoldDB" id="A0A385ETH1"/>
<reference evidence="2" key="1">
    <citation type="submission" date="2018-08" db="EMBL/GenBank/DDBJ databases">
        <title>Complete genome sequence of Acinetobacter baumannii strain WM99c.</title>
        <authorList>
            <person name="Nigro S.J."/>
            <person name="Wick R.R."/>
            <person name="Holt K.E."/>
            <person name="Hall R.M."/>
        </authorList>
    </citation>
    <scope>NUCLEOTIDE SEQUENCE</scope>
    <source>
        <strain evidence="2">WM99c</strain>
    </source>
</reference>
<evidence type="ECO:0000256" key="1">
    <source>
        <dbReference type="SAM" id="MobiDB-lite"/>
    </source>
</evidence>
<feature type="region of interest" description="Disordered" evidence="1">
    <location>
        <begin position="80"/>
        <end position="100"/>
    </location>
</feature>
<evidence type="ECO:0000313" key="2">
    <source>
        <dbReference type="EMBL" id="AXQ89579.1"/>
    </source>
</evidence>
<protein>
    <submittedName>
        <fullName evidence="2">Uncharacterized protein</fullName>
    </submittedName>
</protein>
<dbReference type="EMBL" id="CP031743">
    <property type="protein sequence ID" value="AXQ89579.1"/>
    <property type="molecule type" value="Genomic_DNA"/>
</dbReference>
<gene>
    <name evidence="2" type="ORF">BSF95_01186</name>
</gene>
<accession>A0A385ETH1</accession>
<proteinExistence type="predicted"/>
<sequence length="100" mass="11658">MKTMNRGQPFFVIDDDLQKSFDKTILYLQEQHRTPELKRKELELELVKLVQSYQRDGLDIDWISIDLLNGVDARVNLNETPNIQEQVTDATGTRTNPEEP</sequence>